<dbReference type="EMBL" id="BLAY01000157">
    <property type="protein sequence ID" value="GET42287.1"/>
    <property type="molecule type" value="Genomic_DNA"/>
</dbReference>
<organism evidence="2 3">
    <name type="scientific">Microseira wollei NIES-4236</name>
    <dbReference type="NCBI Taxonomy" id="2530354"/>
    <lineage>
        <taxon>Bacteria</taxon>
        <taxon>Bacillati</taxon>
        <taxon>Cyanobacteriota</taxon>
        <taxon>Cyanophyceae</taxon>
        <taxon>Oscillatoriophycideae</taxon>
        <taxon>Aerosakkonematales</taxon>
        <taxon>Aerosakkonemataceae</taxon>
        <taxon>Microseira</taxon>
    </lineage>
</organism>
<reference evidence="2" key="1">
    <citation type="submission" date="2019-10" db="EMBL/GenBank/DDBJ databases">
        <title>Draft genome sequece of Microseira wollei NIES-4236.</title>
        <authorList>
            <person name="Yamaguchi H."/>
            <person name="Suzuki S."/>
            <person name="Kawachi M."/>
        </authorList>
    </citation>
    <scope>NUCLEOTIDE SEQUENCE</scope>
    <source>
        <strain evidence="2">NIES-4236</strain>
    </source>
</reference>
<dbReference type="Pfam" id="PF10057">
    <property type="entry name" value="MpsC"/>
    <property type="match status" value="1"/>
</dbReference>
<evidence type="ECO:0000313" key="3">
    <source>
        <dbReference type="Proteomes" id="UP001050975"/>
    </source>
</evidence>
<dbReference type="InterPro" id="IPR018745">
    <property type="entry name" value="MpsC"/>
</dbReference>
<dbReference type="Proteomes" id="UP001050975">
    <property type="component" value="Unassembled WGS sequence"/>
</dbReference>
<protein>
    <recommendedName>
        <fullName evidence="1">Na+-translocating membrane potential-generating system MpsC domain-containing protein</fullName>
    </recommendedName>
</protein>
<proteinExistence type="predicted"/>
<dbReference type="RefSeq" id="WP_226589567.1">
    <property type="nucleotide sequence ID" value="NZ_BLAY01000157.1"/>
</dbReference>
<comment type="caution">
    <text evidence="2">The sequence shown here is derived from an EMBL/GenBank/DDBJ whole genome shotgun (WGS) entry which is preliminary data.</text>
</comment>
<gene>
    <name evidence="2" type="ORF">MiSe_71030</name>
</gene>
<sequence>MENSSPTRGQLERTLSQRIQALYRTQLGHQPGQITCQIFDEKIAIVLEDALTQPEQLLVNSGREELAEQVRSDLDAAIEPQLKQLIEEVVGVPVLELLSDAKLETGRSGIIAILADPPQVRDSSKRS</sequence>
<name>A0AAV3XH88_9CYAN</name>
<feature type="domain" description="Na+-translocating membrane potential-generating system MpsC" evidence="1">
    <location>
        <begin position="7"/>
        <end position="115"/>
    </location>
</feature>
<evidence type="ECO:0000313" key="2">
    <source>
        <dbReference type="EMBL" id="GET42287.1"/>
    </source>
</evidence>
<accession>A0AAV3XH88</accession>
<keyword evidence="3" id="KW-1185">Reference proteome</keyword>
<evidence type="ECO:0000259" key="1">
    <source>
        <dbReference type="Pfam" id="PF10057"/>
    </source>
</evidence>
<dbReference type="AlphaFoldDB" id="A0AAV3XH88"/>